<dbReference type="PROSITE" id="PS51450">
    <property type="entry name" value="LRR"/>
    <property type="match status" value="2"/>
</dbReference>
<feature type="transmembrane region" description="Helical" evidence="6">
    <location>
        <begin position="169"/>
        <end position="193"/>
    </location>
</feature>
<keyword evidence="2" id="KW-0732">Signal</keyword>
<dbReference type="InterPro" id="IPR001611">
    <property type="entry name" value="Leu-rich_rpt"/>
</dbReference>
<evidence type="ECO:0000256" key="3">
    <source>
        <dbReference type="ARBA" id="ARBA00022737"/>
    </source>
</evidence>
<reference evidence="8" key="1">
    <citation type="submission" date="2014-12" db="EMBL/GenBank/DDBJ databases">
        <title>Insight into the proteome of Arion vulgaris.</title>
        <authorList>
            <person name="Aradska J."/>
            <person name="Bulat T."/>
            <person name="Smidak R."/>
            <person name="Sarate P."/>
            <person name="Gangsoo J."/>
            <person name="Sialana F."/>
            <person name="Bilban M."/>
            <person name="Lubec G."/>
        </authorList>
    </citation>
    <scope>NUCLEOTIDE SEQUENCE</scope>
    <source>
        <tissue evidence="8">Skin</tissue>
    </source>
</reference>
<dbReference type="InterPro" id="IPR032675">
    <property type="entry name" value="LRR_dom_sf"/>
</dbReference>
<keyword evidence="6" id="KW-0812">Transmembrane</keyword>
<dbReference type="GO" id="GO:0005886">
    <property type="term" value="C:plasma membrane"/>
    <property type="evidence" value="ECO:0007669"/>
    <property type="project" value="TreeGrafter"/>
</dbReference>
<keyword evidence="6" id="KW-0472">Membrane</keyword>
<keyword evidence="1" id="KW-0433">Leucine-rich repeat</keyword>
<evidence type="ECO:0000313" key="8">
    <source>
        <dbReference type="EMBL" id="CEK78482.1"/>
    </source>
</evidence>
<feature type="region of interest" description="Disordered" evidence="5">
    <location>
        <begin position="263"/>
        <end position="299"/>
    </location>
</feature>
<dbReference type="SUPFAM" id="SSF52058">
    <property type="entry name" value="L domain-like"/>
    <property type="match status" value="1"/>
</dbReference>
<feature type="coiled-coil region" evidence="4">
    <location>
        <begin position="196"/>
        <end position="223"/>
    </location>
</feature>
<dbReference type="EMBL" id="HACG01031617">
    <property type="protein sequence ID" value="CEK78482.1"/>
    <property type="molecule type" value="Transcribed_RNA"/>
</dbReference>
<dbReference type="SMART" id="SM00369">
    <property type="entry name" value="LRR_TYP"/>
    <property type="match status" value="4"/>
</dbReference>
<organism evidence="8">
    <name type="scientific">Arion vulgaris</name>
    <dbReference type="NCBI Taxonomy" id="1028688"/>
    <lineage>
        <taxon>Eukaryota</taxon>
        <taxon>Metazoa</taxon>
        <taxon>Spiralia</taxon>
        <taxon>Lophotrochozoa</taxon>
        <taxon>Mollusca</taxon>
        <taxon>Gastropoda</taxon>
        <taxon>Heterobranchia</taxon>
        <taxon>Euthyneura</taxon>
        <taxon>Panpulmonata</taxon>
        <taxon>Eupulmonata</taxon>
        <taxon>Stylommatophora</taxon>
        <taxon>Helicina</taxon>
        <taxon>Arionoidea</taxon>
        <taxon>Arionidae</taxon>
        <taxon>Arion</taxon>
    </lineage>
</organism>
<dbReference type="SMART" id="SM00082">
    <property type="entry name" value="LRRCT"/>
    <property type="match status" value="1"/>
</dbReference>
<keyword evidence="3" id="KW-0677">Repeat</keyword>
<evidence type="ECO:0000259" key="7">
    <source>
        <dbReference type="SMART" id="SM00082"/>
    </source>
</evidence>
<sequence length="562" mass="66232">MTGLEELDLSKNKLTTLHDDLFQYLTTLKLLNLSYNGLNIIQWFTLFRSLELLVDLDMGYNNISSLEEAMFLPLPNIQTVSLRNNRLRNIIPRTFQNLNEIKVIDFSNNPFDCSCDTLSFRDWLKKSSLPIHGLYAGNSTAYNCWTPYSRAGLHVTQWSSEQFECDKSMLYVIVFCTTFVILTVIGLLAAALYRLYVKWRNRKAEIKRELELEEERRKRAKKVDFVRMSEKKLVKDSYEGQEKQHMYENTDIRNGFVPWPGSVMTSGKAGNQGDKNIDNNRSSDHVKIVNRERERSKGKHYERVKRDEFVEGELDKKRLLGQDERRGRRTTAASQNELVDKRDLRIERAARRRESENSNAGVFHLQEASSHKGPSHYEAFARDPRKGRELDRPVYFDRHPQRQSSGPYIISSANTLPNRWVDNSRDWNLPQQWNNQDYRKPRNQDHRLNNYSYTSLPIWDNETPRYEREIALRNGVNDDHQMEAHFDETRQPNRNTRPDRDILDRRSPYHKRSQSHNIIPQDYAEWDQGAYEAIRQTRPRTANGHRAVSQPFLNNEEASEWL</sequence>
<evidence type="ECO:0000256" key="2">
    <source>
        <dbReference type="ARBA" id="ARBA00022729"/>
    </source>
</evidence>
<dbReference type="InterPro" id="IPR003591">
    <property type="entry name" value="Leu-rich_rpt_typical-subtyp"/>
</dbReference>
<dbReference type="PRINTS" id="PR00019">
    <property type="entry name" value="LEURICHRPT"/>
</dbReference>
<keyword evidence="4" id="KW-0175">Coiled coil</keyword>
<feature type="compositionally biased region" description="Basic and acidic residues" evidence="5">
    <location>
        <begin position="275"/>
        <end position="299"/>
    </location>
</feature>
<feature type="region of interest" description="Disordered" evidence="5">
    <location>
        <begin position="483"/>
        <end position="519"/>
    </location>
</feature>
<accession>A0A0B7ACX7</accession>
<protein>
    <recommendedName>
        <fullName evidence="7">LRRCT domain-containing protein</fullName>
    </recommendedName>
</protein>
<dbReference type="PANTHER" id="PTHR24369:SF210">
    <property type="entry name" value="CHAOPTIN-RELATED"/>
    <property type="match status" value="1"/>
</dbReference>
<dbReference type="Gene3D" id="3.80.10.10">
    <property type="entry name" value="Ribonuclease Inhibitor"/>
    <property type="match status" value="1"/>
</dbReference>
<proteinExistence type="predicted"/>
<name>A0A0B7ACX7_9EUPU</name>
<dbReference type="AlphaFoldDB" id="A0A0B7ACX7"/>
<dbReference type="PANTHER" id="PTHR24369">
    <property type="entry name" value="ANTIGEN BSP, PUTATIVE-RELATED"/>
    <property type="match status" value="1"/>
</dbReference>
<feature type="region of interest" description="Disordered" evidence="5">
    <location>
        <begin position="321"/>
        <end position="340"/>
    </location>
</feature>
<evidence type="ECO:0000256" key="6">
    <source>
        <dbReference type="SAM" id="Phobius"/>
    </source>
</evidence>
<dbReference type="Pfam" id="PF00560">
    <property type="entry name" value="LRR_1"/>
    <property type="match status" value="1"/>
</dbReference>
<dbReference type="Pfam" id="PF13855">
    <property type="entry name" value="LRR_8"/>
    <property type="match status" value="1"/>
</dbReference>
<dbReference type="InterPro" id="IPR050541">
    <property type="entry name" value="LRR_TM_domain-containing"/>
</dbReference>
<evidence type="ECO:0000256" key="1">
    <source>
        <dbReference type="ARBA" id="ARBA00022614"/>
    </source>
</evidence>
<keyword evidence="6" id="KW-1133">Transmembrane helix</keyword>
<evidence type="ECO:0000256" key="4">
    <source>
        <dbReference type="SAM" id="Coils"/>
    </source>
</evidence>
<feature type="compositionally biased region" description="Basic and acidic residues" evidence="5">
    <location>
        <begin position="483"/>
        <end position="507"/>
    </location>
</feature>
<dbReference type="InterPro" id="IPR000483">
    <property type="entry name" value="Cys-rich_flank_reg_C"/>
</dbReference>
<feature type="domain" description="LRRCT" evidence="7">
    <location>
        <begin position="109"/>
        <end position="166"/>
    </location>
</feature>
<feature type="region of interest" description="Disordered" evidence="5">
    <location>
        <begin position="540"/>
        <end position="562"/>
    </location>
</feature>
<evidence type="ECO:0000256" key="5">
    <source>
        <dbReference type="SAM" id="MobiDB-lite"/>
    </source>
</evidence>
<gene>
    <name evidence="8" type="primary">ORF110438</name>
</gene>